<reference evidence="3" key="1">
    <citation type="submission" date="2019-03" db="EMBL/GenBank/DDBJ databases">
        <authorList>
            <person name="Mank J."/>
            <person name="Almeida P."/>
        </authorList>
    </citation>
    <scope>NUCLEOTIDE SEQUENCE</scope>
    <source>
        <strain evidence="3">78183</strain>
    </source>
</reference>
<feature type="compositionally biased region" description="Basic and acidic residues" evidence="1">
    <location>
        <begin position="85"/>
        <end position="101"/>
    </location>
</feature>
<evidence type="ECO:0000256" key="2">
    <source>
        <dbReference type="SAM" id="SignalP"/>
    </source>
</evidence>
<dbReference type="PANTHER" id="PTHR32444">
    <property type="entry name" value="BULB-TYPE LECTIN DOMAIN-CONTAINING PROTEIN"/>
    <property type="match status" value="1"/>
</dbReference>
<feature type="chain" id="PRO_5027018402" evidence="2">
    <location>
        <begin position="24"/>
        <end position="266"/>
    </location>
</feature>
<gene>
    <name evidence="3" type="ORF">SVIM_LOCUS482513</name>
</gene>
<feature type="region of interest" description="Disordered" evidence="1">
    <location>
        <begin position="76"/>
        <end position="101"/>
    </location>
</feature>
<organism evidence="3">
    <name type="scientific">Salix viminalis</name>
    <name type="common">Common osier</name>
    <name type="synonym">Basket willow</name>
    <dbReference type="NCBI Taxonomy" id="40686"/>
    <lineage>
        <taxon>Eukaryota</taxon>
        <taxon>Viridiplantae</taxon>
        <taxon>Streptophyta</taxon>
        <taxon>Embryophyta</taxon>
        <taxon>Tracheophyta</taxon>
        <taxon>Spermatophyta</taxon>
        <taxon>Magnoliopsida</taxon>
        <taxon>eudicotyledons</taxon>
        <taxon>Gunneridae</taxon>
        <taxon>Pentapetalae</taxon>
        <taxon>rosids</taxon>
        <taxon>fabids</taxon>
        <taxon>Malpighiales</taxon>
        <taxon>Salicaceae</taxon>
        <taxon>Saliceae</taxon>
        <taxon>Salix</taxon>
    </lineage>
</organism>
<protein>
    <submittedName>
        <fullName evidence="3">Uncharacterized protein</fullName>
    </submittedName>
</protein>
<accession>A0A6N2N8W9</accession>
<dbReference type="PANTHER" id="PTHR32444:SF183">
    <property type="entry name" value="APPLE DOMAIN-CONTAINING PROTEIN"/>
    <property type="match status" value="1"/>
</dbReference>
<proteinExistence type="predicted"/>
<dbReference type="Pfam" id="PF14223">
    <property type="entry name" value="Retrotran_gag_2"/>
    <property type="match status" value="1"/>
</dbReference>
<dbReference type="EMBL" id="CAADRP010002207">
    <property type="protein sequence ID" value="VFU63415.1"/>
    <property type="molecule type" value="Genomic_DNA"/>
</dbReference>
<dbReference type="AlphaFoldDB" id="A0A6N2N8W9"/>
<name>A0A6N2N8W9_SALVM</name>
<evidence type="ECO:0000256" key="1">
    <source>
        <dbReference type="SAM" id="MobiDB-lite"/>
    </source>
</evidence>
<sequence>MGTFSLLFACSFVFSILINSATSSIIYRSQSIRDGDTAVSAGGSFELGFFSPGSSEKRYLGIWYKKSPRTVLVFSNESSSGESSGSKDKKTESGEAAAETKEKRIKDAKALSIIQGALTDDIFPRIRNEETTRGAWDLLRREFRGDDKVREVKLQAVRAEFEKHKSIVSIIEETRDLKTLRSEEVIASIKVYDRREDMHDERDREMHTERAFSSLKIGGNSYAQNKKGSQGRNYPKLQNQNRCLQIRVKVEVLQICKITTGIKNKE</sequence>
<keyword evidence="2" id="KW-0732">Signal</keyword>
<evidence type="ECO:0000313" key="3">
    <source>
        <dbReference type="EMBL" id="VFU63415.1"/>
    </source>
</evidence>
<feature type="signal peptide" evidence="2">
    <location>
        <begin position="1"/>
        <end position="23"/>
    </location>
</feature>